<dbReference type="Gene3D" id="2.40.420.20">
    <property type="match status" value="1"/>
</dbReference>
<name>A0A0J8V729_9GAMM</name>
<evidence type="ECO:0000259" key="3">
    <source>
        <dbReference type="Pfam" id="PF25917"/>
    </source>
</evidence>
<evidence type="ECO:0000313" key="6">
    <source>
        <dbReference type="EMBL" id="PSW23341.1"/>
    </source>
</evidence>
<accession>A0A0J8V729</accession>
<dbReference type="InterPro" id="IPR058625">
    <property type="entry name" value="MdtA-like_BSH"/>
</dbReference>
<dbReference type="FunFam" id="2.40.30.170:FF:000010">
    <property type="entry name" value="Efflux RND transporter periplasmic adaptor subunit"/>
    <property type="match status" value="1"/>
</dbReference>
<proteinExistence type="inferred from homology"/>
<dbReference type="NCBIfam" id="TIGR01730">
    <property type="entry name" value="RND_mfp"/>
    <property type="match status" value="1"/>
</dbReference>
<reference evidence="6 7" key="1">
    <citation type="submission" date="2018-01" db="EMBL/GenBank/DDBJ databases">
        <title>Whole genome sequencing of Histamine producing bacteria.</title>
        <authorList>
            <person name="Butler K."/>
        </authorList>
    </citation>
    <scope>NUCLEOTIDE SEQUENCE [LARGE SCALE GENOMIC DNA]</scope>
    <source>
        <strain evidence="6 7">DSM 24669</strain>
    </source>
</reference>
<evidence type="ECO:0000259" key="4">
    <source>
        <dbReference type="Pfam" id="PF25954"/>
    </source>
</evidence>
<dbReference type="Gene3D" id="1.10.287.470">
    <property type="entry name" value="Helix hairpin bin"/>
    <property type="match status" value="1"/>
</dbReference>
<dbReference type="Gene3D" id="2.40.50.100">
    <property type="match status" value="1"/>
</dbReference>
<dbReference type="RefSeq" id="WP_048900942.1">
    <property type="nucleotide sequence ID" value="NZ_AP024852.1"/>
</dbReference>
<dbReference type="AlphaFoldDB" id="A0A0J8V729"/>
<dbReference type="Pfam" id="PF25989">
    <property type="entry name" value="YknX_C"/>
    <property type="match status" value="1"/>
</dbReference>
<gene>
    <name evidence="6" type="ORF">C9I94_17125</name>
</gene>
<keyword evidence="7" id="KW-1185">Reference proteome</keyword>
<feature type="domain" description="Multidrug resistance protein MdtA-like barrel-sandwich hybrid" evidence="3">
    <location>
        <begin position="69"/>
        <end position="191"/>
    </location>
</feature>
<dbReference type="InterPro" id="IPR058792">
    <property type="entry name" value="Beta-barrel_RND_2"/>
</dbReference>
<evidence type="ECO:0000259" key="5">
    <source>
        <dbReference type="Pfam" id="PF25989"/>
    </source>
</evidence>
<dbReference type="OrthoDB" id="9806939at2"/>
<feature type="signal peptide" evidence="2">
    <location>
        <begin position="1"/>
        <end position="23"/>
    </location>
</feature>
<dbReference type="InterPro" id="IPR006143">
    <property type="entry name" value="RND_pump_MFP"/>
</dbReference>
<feature type="domain" description="YknX-like C-terminal permuted SH3-like" evidence="5">
    <location>
        <begin position="283"/>
        <end position="348"/>
    </location>
</feature>
<dbReference type="GO" id="GO:1990281">
    <property type="term" value="C:efflux pump complex"/>
    <property type="evidence" value="ECO:0007669"/>
    <property type="project" value="TreeGrafter"/>
</dbReference>
<evidence type="ECO:0000313" key="7">
    <source>
        <dbReference type="Proteomes" id="UP000240481"/>
    </source>
</evidence>
<comment type="caution">
    <text evidence="6">The sequence shown here is derived from an EMBL/GenBank/DDBJ whole genome shotgun (WGS) entry which is preliminary data.</text>
</comment>
<dbReference type="Pfam" id="PF25917">
    <property type="entry name" value="BSH_RND"/>
    <property type="match status" value="1"/>
</dbReference>
<comment type="similarity">
    <text evidence="1">Belongs to the membrane fusion protein (MFP) (TC 8.A.1) family.</text>
</comment>
<organism evidence="6 7">
    <name type="scientific">Photobacterium swingsii</name>
    <dbReference type="NCBI Taxonomy" id="680026"/>
    <lineage>
        <taxon>Bacteria</taxon>
        <taxon>Pseudomonadati</taxon>
        <taxon>Pseudomonadota</taxon>
        <taxon>Gammaproteobacteria</taxon>
        <taxon>Vibrionales</taxon>
        <taxon>Vibrionaceae</taxon>
        <taxon>Photobacterium</taxon>
    </lineage>
</organism>
<sequence length="370" mass="39572">MKKVIVAVVVAVALAGGSQFVFNGESQAAEKSSKSMAAQRAVAVTTGIVASEPVAQSLSLVGKLEAQRSVMVATEVAAKVNDIAVGVNSKVKKGDLLLQLDDAKARASYSEAKAYLADEKRKYTEFERLVKRGALTQTELNGQLASVQIADARLDAAKAQLDDHAIRAPFAGTVGLIDFSEGHLVATGTELFSLDDLSKMRLDIQVPEQYLSFLREGMTVNATSQAWLNTAFSGKIVAIDSRVQRDSLNIRVRVNFDNKDNKLKPGMLMAANLDFIPQEAAIIPVQALEYSGSKRFVYVVDEAGIAHRTQVELGARIENEVVIESGIGIGDRIVVQGLVNIRDGAAVNDLTAQQASGKKNQTDTQTKAGA</sequence>
<dbReference type="PANTHER" id="PTHR30469">
    <property type="entry name" value="MULTIDRUG RESISTANCE PROTEIN MDTA"/>
    <property type="match status" value="1"/>
</dbReference>
<dbReference type="GO" id="GO:0015562">
    <property type="term" value="F:efflux transmembrane transporter activity"/>
    <property type="evidence" value="ECO:0007669"/>
    <property type="project" value="TreeGrafter"/>
</dbReference>
<keyword evidence="2" id="KW-0732">Signal</keyword>
<dbReference type="SUPFAM" id="SSF111369">
    <property type="entry name" value="HlyD-like secretion proteins"/>
    <property type="match status" value="1"/>
</dbReference>
<protein>
    <submittedName>
        <fullName evidence="6">Efflux RND transporter periplasmic adaptor subunit</fullName>
    </submittedName>
</protein>
<feature type="chain" id="PRO_5030009000" evidence="2">
    <location>
        <begin position="24"/>
        <end position="370"/>
    </location>
</feature>
<dbReference type="Proteomes" id="UP000240481">
    <property type="component" value="Unassembled WGS sequence"/>
</dbReference>
<dbReference type="InterPro" id="IPR058637">
    <property type="entry name" value="YknX-like_C"/>
</dbReference>
<dbReference type="EMBL" id="PYLZ01000009">
    <property type="protein sequence ID" value="PSW23341.1"/>
    <property type="molecule type" value="Genomic_DNA"/>
</dbReference>
<evidence type="ECO:0000256" key="1">
    <source>
        <dbReference type="ARBA" id="ARBA00009477"/>
    </source>
</evidence>
<dbReference type="Pfam" id="PF25954">
    <property type="entry name" value="Beta-barrel_RND_2"/>
    <property type="match status" value="1"/>
</dbReference>
<dbReference type="Gene3D" id="2.40.30.170">
    <property type="match status" value="1"/>
</dbReference>
<evidence type="ECO:0000256" key="2">
    <source>
        <dbReference type="SAM" id="SignalP"/>
    </source>
</evidence>
<dbReference type="STRING" id="680026.AB733_23275"/>
<dbReference type="PANTHER" id="PTHR30469:SF13">
    <property type="entry name" value="HAE1 FAMILY EFFLUX PUMP MFP COMPONENT"/>
    <property type="match status" value="1"/>
</dbReference>
<feature type="domain" description="CusB-like beta-barrel" evidence="4">
    <location>
        <begin position="202"/>
        <end position="273"/>
    </location>
</feature>